<gene>
    <name evidence="2" type="ORF">JVT61DRAFT_6719</name>
</gene>
<name>A0A8I2YKC5_9AGAM</name>
<evidence type="ECO:0000256" key="1">
    <source>
        <dbReference type="SAM" id="Coils"/>
    </source>
</evidence>
<proteinExistence type="predicted"/>
<evidence type="ECO:0000313" key="3">
    <source>
        <dbReference type="Proteomes" id="UP000683000"/>
    </source>
</evidence>
<accession>A0A8I2YKC5</accession>
<comment type="caution">
    <text evidence="2">The sequence shown here is derived from an EMBL/GenBank/DDBJ whole genome shotgun (WGS) entry which is preliminary data.</text>
</comment>
<protein>
    <submittedName>
        <fullName evidence="2">Uncharacterized protein</fullName>
    </submittedName>
</protein>
<keyword evidence="3" id="KW-1185">Reference proteome</keyword>
<dbReference type="AlphaFoldDB" id="A0A8I2YKC5"/>
<dbReference type="Gene3D" id="1.10.287.1490">
    <property type="match status" value="1"/>
</dbReference>
<keyword evidence="1" id="KW-0175">Coiled coil</keyword>
<organism evidence="2 3">
    <name type="scientific">Boletus reticuloceps</name>
    <dbReference type="NCBI Taxonomy" id="495285"/>
    <lineage>
        <taxon>Eukaryota</taxon>
        <taxon>Fungi</taxon>
        <taxon>Dikarya</taxon>
        <taxon>Basidiomycota</taxon>
        <taxon>Agaricomycotina</taxon>
        <taxon>Agaricomycetes</taxon>
        <taxon>Agaricomycetidae</taxon>
        <taxon>Boletales</taxon>
        <taxon>Boletineae</taxon>
        <taxon>Boletaceae</taxon>
        <taxon>Boletoideae</taxon>
        <taxon>Boletus</taxon>
    </lineage>
</organism>
<dbReference type="OrthoDB" id="4056921at2759"/>
<evidence type="ECO:0000313" key="2">
    <source>
        <dbReference type="EMBL" id="KAG6373117.1"/>
    </source>
</evidence>
<feature type="coiled-coil region" evidence="1">
    <location>
        <begin position="45"/>
        <end position="142"/>
    </location>
</feature>
<reference evidence="2" key="1">
    <citation type="submission" date="2021-03" db="EMBL/GenBank/DDBJ databases">
        <title>Evolutionary innovations through gain and loss of genes in the ectomycorrhizal Boletales.</title>
        <authorList>
            <person name="Wu G."/>
            <person name="Miyauchi S."/>
            <person name="Morin E."/>
            <person name="Yang Z.-L."/>
            <person name="Xu J."/>
            <person name="Martin F.M."/>
        </authorList>
    </citation>
    <scope>NUCLEOTIDE SEQUENCE</scope>
    <source>
        <strain evidence="2">BR01</strain>
    </source>
</reference>
<sequence>MRHTHIDLASVLAQPTPQVDLRLQAYETSTSNFLRAVTNYTNRAIAEITKHRDAQEADKRKLAERIQAVESEINQCKLKEIDLLAVLAREQEERRDAEHSLAALKRQLTSIRDTYATLDSEIEQYRTDVSNLQREKNAERDILNEHATRLEPELAACESWLKCNIEGIEAGPTPHPVFSCRRSES</sequence>
<dbReference type="Proteomes" id="UP000683000">
    <property type="component" value="Unassembled WGS sequence"/>
</dbReference>
<dbReference type="EMBL" id="JAGFBS010000023">
    <property type="protein sequence ID" value="KAG6373117.1"/>
    <property type="molecule type" value="Genomic_DNA"/>
</dbReference>